<dbReference type="InterPro" id="IPR013154">
    <property type="entry name" value="ADH-like_N"/>
</dbReference>
<evidence type="ECO:0000259" key="1">
    <source>
        <dbReference type="Pfam" id="PF08240"/>
    </source>
</evidence>
<dbReference type="SUPFAM" id="SSF50129">
    <property type="entry name" value="GroES-like"/>
    <property type="match status" value="1"/>
</dbReference>
<dbReference type="EMBL" id="JBHMAS010000071">
    <property type="protein sequence ID" value="MFB9783603.1"/>
    <property type="molecule type" value="Genomic_DNA"/>
</dbReference>
<reference evidence="2 3" key="1">
    <citation type="submission" date="2024-09" db="EMBL/GenBank/DDBJ databases">
        <authorList>
            <person name="Sun Q."/>
            <person name="Mori K."/>
        </authorList>
    </citation>
    <scope>NUCLEOTIDE SEQUENCE [LARGE SCALE GENOMIC DNA]</scope>
    <source>
        <strain evidence="2 3">JCM 11411</strain>
    </source>
</reference>
<protein>
    <submittedName>
        <fullName evidence="2">Alcohol dehydrogenase catalytic domain-containing protein</fullName>
    </submittedName>
</protein>
<feature type="domain" description="Alcohol dehydrogenase-like N-terminal" evidence="1">
    <location>
        <begin position="13"/>
        <end position="56"/>
    </location>
</feature>
<dbReference type="RefSeq" id="WP_214514707.1">
    <property type="nucleotide sequence ID" value="NZ_JBHMAS010000071.1"/>
</dbReference>
<comment type="caution">
    <text evidence="2">The sequence shown here is derived from an EMBL/GenBank/DDBJ whole genome shotgun (WGS) entry which is preliminary data.</text>
</comment>
<dbReference type="Proteomes" id="UP001589587">
    <property type="component" value="Unassembled WGS sequence"/>
</dbReference>
<dbReference type="Pfam" id="PF08240">
    <property type="entry name" value="ADH_N"/>
    <property type="match status" value="1"/>
</dbReference>
<keyword evidence="3" id="KW-1185">Reference proteome</keyword>
<name>A0ABV5XNB2_9NOCA</name>
<evidence type="ECO:0000313" key="2">
    <source>
        <dbReference type="EMBL" id="MFB9783603.1"/>
    </source>
</evidence>
<sequence length="62" mass="6516">MPRVVDHPVLIPGSGQIRIAMLACGICGSDDHIIDGSTVPPILPVALCHEASDVVDQRVSRS</sequence>
<dbReference type="Gene3D" id="3.90.180.10">
    <property type="entry name" value="Medium-chain alcohol dehydrogenases, catalytic domain"/>
    <property type="match status" value="1"/>
</dbReference>
<accession>A0ABV5XNB2</accession>
<organism evidence="2 3">
    <name type="scientific">Rhodococcus baikonurensis</name>
    <dbReference type="NCBI Taxonomy" id="172041"/>
    <lineage>
        <taxon>Bacteria</taxon>
        <taxon>Bacillati</taxon>
        <taxon>Actinomycetota</taxon>
        <taxon>Actinomycetes</taxon>
        <taxon>Mycobacteriales</taxon>
        <taxon>Nocardiaceae</taxon>
        <taxon>Rhodococcus</taxon>
        <taxon>Rhodococcus erythropolis group</taxon>
    </lineage>
</organism>
<dbReference type="InterPro" id="IPR011032">
    <property type="entry name" value="GroES-like_sf"/>
</dbReference>
<proteinExistence type="predicted"/>
<gene>
    <name evidence="2" type="ORF">ACFFQ6_28265</name>
</gene>
<evidence type="ECO:0000313" key="3">
    <source>
        <dbReference type="Proteomes" id="UP001589587"/>
    </source>
</evidence>